<sequence length="350" mass="38166">MTSKILIFAGAPESSALNWDSSQLLSEYQDAAARVAGLNTNTREAASSAPEHAAWRSLSLDRANIPAGFSQRYSFSLNDGPGAFTPGSDTEFPTSTSLSFIDGDESDRFYEHSLAIHQDLTSSQLVSQSSTQISHVLGDDTTSFMSDVGTQTPAREPLLFRGSDVLGDLKNIPPAVSLIKIQPQTMTCNLLAGIISISQPRAIKTRWGSTKHLVEVLVGDETRAGFTVTYWLPSDSIENSPLAGLRPQDIVLMQNVALHVFTNKVYGSSLRKNLTKMHLLYRAKLDAHDTGGHYSTSDLASATSAHPQLEKTRRVRDWVRNFVGHGSREGAKMNPGPRWNRPPADDTQLA</sequence>
<gene>
    <name evidence="2" type="ORF">BT67DRAFT_378661</name>
</gene>
<dbReference type="SUPFAM" id="SSF50249">
    <property type="entry name" value="Nucleic acid-binding proteins"/>
    <property type="match status" value="1"/>
</dbReference>
<organism evidence="2 3">
    <name type="scientific">Trichocladium antarcticum</name>
    <dbReference type="NCBI Taxonomy" id="1450529"/>
    <lineage>
        <taxon>Eukaryota</taxon>
        <taxon>Fungi</taxon>
        <taxon>Dikarya</taxon>
        <taxon>Ascomycota</taxon>
        <taxon>Pezizomycotina</taxon>
        <taxon>Sordariomycetes</taxon>
        <taxon>Sordariomycetidae</taxon>
        <taxon>Sordariales</taxon>
        <taxon>Chaetomiaceae</taxon>
        <taxon>Trichocladium</taxon>
    </lineage>
</organism>
<evidence type="ECO:0000256" key="1">
    <source>
        <dbReference type="SAM" id="MobiDB-lite"/>
    </source>
</evidence>
<protein>
    <recommendedName>
        <fullName evidence="4">Nucleic acid-binding, OB-fold protein</fullName>
    </recommendedName>
</protein>
<reference evidence="2" key="1">
    <citation type="journal article" date="2023" name="Mol. Phylogenet. Evol.">
        <title>Genome-scale phylogeny and comparative genomics of the fungal order Sordariales.</title>
        <authorList>
            <person name="Hensen N."/>
            <person name="Bonometti L."/>
            <person name="Westerberg I."/>
            <person name="Brannstrom I.O."/>
            <person name="Guillou S."/>
            <person name="Cros-Aarteil S."/>
            <person name="Calhoun S."/>
            <person name="Haridas S."/>
            <person name="Kuo A."/>
            <person name="Mondo S."/>
            <person name="Pangilinan J."/>
            <person name="Riley R."/>
            <person name="LaButti K."/>
            <person name="Andreopoulos B."/>
            <person name="Lipzen A."/>
            <person name="Chen C."/>
            <person name="Yan M."/>
            <person name="Daum C."/>
            <person name="Ng V."/>
            <person name="Clum A."/>
            <person name="Steindorff A."/>
            <person name="Ohm R.A."/>
            <person name="Martin F."/>
            <person name="Silar P."/>
            <person name="Natvig D.O."/>
            <person name="Lalanne C."/>
            <person name="Gautier V."/>
            <person name="Ament-Velasquez S.L."/>
            <person name="Kruys A."/>
            <person name="Hutchinson M.I."/>
            <person name="Powell A.J."/>
            <person name="Barry K."/>
            <person name="Miller A.N."/>
            <person name="Grigoriev I.V."/>
            <person name="Debuchy R."/>
            <person name="Gladieux P."/>
            <person name="Hiltunen Thoren M."/>
            <person name="Johannesson H."/>
        </authorList>
    </citation>
    <scope>NUCLEOTIDE SEQUENCE</scope>
    <source>
        <strain evidence="2">CBS 123565</strain>
    </source>
</reference>
<reference evidence="2" key="2">
    <citation type="submission" date="2023-05" db="EMBL/GenBank/DDBJ databases">
        <authorList>
            <consortium name="Lawrence Berkeley National Laboratory"/>
            <person name="Steindorff A."/>
            <person name="Hensen N."/>
            <person name="Bonometti L."/>
            <person name="Westerberg I."/>
            <person name="Brannstrom I.O."/>
            <person name="Guillou S."/>
            <person name="Cros-Aarteil S."/>
            <person name="Calhoun S."/>
            <person name="Haridas S."/>
            <person name="Kuo A."/>
            <person name="Mondo S."/>
            <person name="Pangilinan J."/>
            <person name="Riley R."/>
            <person name="Labutti K."/>
            <person name="Andreopoulos B."/>
            <person name="Lipzen A."/>
            <person name="Chen C."/>
            <person name="Yanf M."/>
            <person name="Daum C."/>
            <person name="Ng V."/>
            <person name="Clum A."/>
            <person name="Ohm R."/>
            <person name="Martin F."/>
            <person name="Silar P."/>
            <person name="Natvig D."/>
            <person name="Lalanne C."/>
            <person name="Gautier V."/>
            <person name="Ament-Velasquez S.L."/>
            <person name="Kruys A."/>
            <person name="Hutchinson M.I."/>
            <person name="Powell A.J."/>
            <person name="Barry K."/>
            <person name="Miller A.N."/>
            <person name="Grigoriev I.V."/>
            <person name="Debuchy R."/>
            <person name="Gladieux P."/>
            <person name="Thoren M.H."/>
            <person name="Johannesson H."/>
        </authorList>
    </citation>
    <scope>NUCLEOTIDE SEQUENCE</scope>
    <source>
        <strain evidence="2">CBS 123565</strain>
    </source>
</reference>
<dbReference type="EMBL" id="MU853407">
    <property type="protein sequence ID" value="KAK4134854.1"/>
    <property type="molecule type" value="Genomic_DNA"/>
</dbReference>
<dbReference type="Gene3D" id="2.40.50.140">
    <property type="entry name" value="Nucleic acid-binding proteins"/>
    <property type="match status" value="1"/>
</dbReference>
<feature type="region of interest" description="Disordered" evidence="1">
    <location>
        <begin position="325"/>
        <end position="350"/>
    </location>
</feature>
<dbReference type="Proteomes" id="UP001304895">
    <property type="component" value="Unassembled WGS sequence"/>
</dbReference>
<evidence type="ECO:0008006" key="4">
    <source>
        <dbReference type="Google" id="ProtNLM"/>
    </source>
</evidence>
<name>A0AAN6ULB0_9PEZI</name>
<evidence type="ECO:0000313" key="3">
    <source>
        <dbReference type="Proteomes" id="UP001304895"/>
    </source>
</evidence>
<dbReference type="AlphaFoldDB" id="A0AAN6ULB0"/>
<evidence type="ECO:0000313" key="2">
    <source>
        <dbReference type="EMBL" id="KAK4134854.1"/>
    </source>
</evidence>
<accession>A0AAN6ULB0</accession>
<comment type="caution">
    <text evidence="2">The sequence shown here is derived from an EMBL/GenBank/DDBJ whole genome shotgun (WGS) entry which is preliminary data.</text>
</comment>
<proteinExistence type="predicted"/>
<keyword evidence="3" id="KW-1185">Reference proteome</keyword>
<dbReference type="InterPro" id="IPR012340">
    <property type="entry name" value="NA-bd_OB-fold"/>
</dbReference>